<feature type="domain" description="HMA" evidence="1">
    <location>
        <begin position="2"/>
        <end position="66"/>
    </location>
</feature>
<comment type="caution">
    <text evidence="2">The sequence shown here is derived from an EMBL/GenBank/DDBJ whole genome shotgun (WGS) entry which is preliminary data.</text>
</comment>
<dbReference type="InterPro" id="IPR006121">
    <property type="entry name" value="HMA_dom"/>
</dbReference>
<dbReference type="SUPFAM" id="SSF55008">
    <property type="entry name" value="HMA, heavy metal-associated domain"/>
    <property type="match status" value="1"/>
</dbReference>
<dbReference type="GO" id="GO:0046872">
    <property type="term" value="F:metal ion binding"/>
    <property type="evidence" value="ECO:0007669"/>
    <property type="project" value="InterPro"/>
</dbReference>
<dbReference type="EMBL" id="LCOQ01000009">
    <property type="protein sequence ID" value="KKU80791.1"/>
    <property type="molecule type" value="Genomic_DNA"/>
</dbReference>
<proteinExistence type="predicted"/>
<gene>
    <name evidence="2" type="ORF">UY08_C0009G0002</name>
</gene>
<dbReference type="CDD" id="cd00371">
    <property type="entry name" value="HMA"/>
    <property type="match status" value="1"/>
</dbReference>
<dbReference type="PROSITE" id="PS50846">
    <property type="entry name" value="HMA_2"/>
    <property type="match status" value="1"/>
</dbReference>
<sequence length="66" mass="7222">MTKKTYKVIGMNCTSCAMLIESDLGDIGIKASCHYARETLDVEFDEGKISEDKLKEVVKASGYGLS</sequence>
<accession>A0A0G1TGB2</accession>
<evidence type="ECO:0000259" key="1">
    <source>
        <dbReference type="PROSITE" id="PS50846"/>
    </source>
</evidence>
<dbReference type="AlphaFoldDB" id="A0A0G1TGB2"/>
<dbReference type="InterPro" id="IPR036163">
    <property type="entry name" value="HMA_dom_sf"/>
</dbReference>
<reference evidence="2 3" key="1">
    <citation type="journal article" date="2015" name="Nature">
        <title>rRNA introns, odd ribosomes, and small enigmatic genomes across a large radiation of phyla.</title>
        <authorList>
            <person name="Brown C.T."/>
            <person name="Hug L.A."/>
            <person name="Thomas B.C."/>
            <person name="Sharon I."/>
            <person name="Castelle C.J."/>
            <person name="Singh A."/>
            <person name="Wilkins M.J."/>
            <person name="Williams K.H."/>
            <person name="Banfield J.F."/>
        </authorList>
    </citation>
    <scope>NUCLEOTIDE SEQUENCE [LARGE SCALE GENOMIC DNA]</scope>
</reference>
<organism evidence="2 3">
    <name type="scientific">Candidatus Gottesmanbacteria bacterium GW2011_GWA1_47_8</name>
    <dbReference type="NCBI Taxonomy" id="1618438"/>
    <lineage>
        <taxon>Bacteria</taxon>
        <taxon>Candidatus Gottesmaniibacteriota</taxon>
    </lineage>
</organism>
<evidence type="ECO:0000313" key="3">
    <source>
        <dbReference type="Proteomes" id="UP000034212"/>
    </source>
</evidence>
<name>A0A0G1TGB2_9BACT</name>
<evidence type="ECO:0000313" key="2">
    <source>
        <dbReference type="EMBL" id="KKU80791.1"/>
    </source>
</evidence>
<dbReference type="Gene3D" id="3.30.70.100">
    <property type="match status" value="1"/>
</dbReference>
<protein>
    <submittedName>
        <fullName evidence="2">Copper ion binding protein</fullName>
    </submittedName>
</protein>
<dbReference type="Proteomes" id="UP000034212">
    <property type="component" value="Unassembled WGS sequence"/>
</dbReference>
<dbReference type="Pfam" id="PF00403">
    <property type="entry name" value="HMA"/>
    <property type="match status" value="1"/>
</dbReference>